<accession>V2UWG0</accession>
<organism evidence="2 3">
    <name type="scientific">Acinetobacter brisouii CIP 110357</name>
    <dbReference type="NCBI Taxonomy" id="1341683"/>
    <lineage>
        <taxon>Bacteria</taxon>
        <taxon>Pseudomonadati</taxon>
        <taxon>Pseudomonadota</taxon>
        <taxon>Gammaproteobacteria</taxon>
        <taxon>Moraxellales</taxon>
        <taxon>Moraxellaceae</taxon>
        <taxon>Acinetobacter</taxon>
    </lineage>
</organism>
<keyword evidence="1" id="KW-0812">Transmembrane</keyword>
<dbReference type="PATRIC" id="fig|1341683.3.peg.106"/>
<dbReference type="RefSeq" id="WP_004898947.1">
    <property type="nucleotide sequence ID" value="NZ_BBTI01000003.1"/>
</dbReference>
<evidence type="ECO:0000313" key="2">
    <source>
        <dbReference type="EMBL" id="ESK53000.1"/>
    </source>
</evidence>
<feature type="transmembrane region" description="Helical" evidence="1">
    <location>
        <begin position="62"/>
        <end position="83"/>
    </location>
</feature>
<reference evidence="2 3" key="1">
    <citation type="submission" date="2013-10" db="EMBL/GenBank/DDBJ databases">
        <title>The Genome Sequence of Acinetobacter brisouii CIP 110357.</title>
        <authorList>
            <consortium name="The Broad Institute Genomics Platform"/>
            <consortium name="The Broad Institute Genome Sequencing Center for Infectious Disease"/>
            <person name="Cerqueira G."/>
            <person name="Feldgarden M."/>
            <person name="Courvalin P."/>
            <person name="Grillot-Courvalin C."/>
            <person name="Clermont D."/>
            <person name="Rocha E."/>
            <person name="Yoon E.-J."/>
            <person name="Nemec A."/>
            <person name="Young S.K."/>
            <person name="Zeng Q."/>
            <person name="Gargeya S."/>
            <person name="Fitzgerald M."/>
            <person name="Abouelleil A."/>
            <person name="Alvarado L."/>
            <person name="Berlin A.M."/>
            <person name="Chapman S.B."/>
            <person name="Gainer-Dewar J."/>
            <person name="Goldberg J."/>
            <person name="Gnerre S."/>
            <person name="Griggs A."/>
            <person name="Gujja S."/>
            <person name="Hansen M."/>
            <person name="Howarth C."/>
            <person name="Imamovic A."/>
            <person name="Ireland A."/>
            <person name="Larimer J."/>
            <person name="McCowan C."/>
            <person name="Murphy C."/>
            <person name="Pearson M."/>
            <person name="Poon T.W."/>
            <person name="Priest M."/>
            <person name="Roberts A."/>
            <person name="Saif S."/>
            <person name="Shea T."/>
            <person name="Sykes S."/>
            <person name="Wortman J."/>
            <person name="Nusbaum C."/>
            <person name="Birren B."/>
        </authorList>
    </citation>
    <scope>NUCLEOTIDE SEQUENCE [LARGE SCALE GENOMIC DNA]</scope>
    <source>
        <strain evidence="2 3">CIP 110357</strain>
    </source>
</reference>
<dbReference type="AlphaFoldDB" id="V2UWG0"/>
<evidence type="ECO:0000256" key="1">
    <source>
        <dbReference type="SAM" id="Phobius"/>
    </source>
</evidence>
<dbReference type="Proteomes" id="UP000018418">
    <property type="component" value="Unassembled WGS sequence"/>
</dbReference>
<evidence type="ECO:0000313" key="3">
    <source>
        <dbReference type="Proteomes" id="UP000018418"/>
    </source>
</evidence>
<proteinExistence type="predicted"/>
<keyword evidence="1" id="KW-1133">Transmembrane helix</keyword>
<dbReference type="HOGENOM" id="CLU_129294_1_0_6"/>
<feature type="transmembrane region" description="Helical" evidence="1">
    <location>
        <begin position="89"/>
        <end position="113"/>
    </location>
</feature>
<comment type="caution">
    <text evidence="2">The sequence shown here is derived from an EMBL/GenBank/DDBJ whole genome shotgun (WGS) entry which is preliminary data.</text>
</comment>
<dbReference type="EMBL" id="AYEU01000001">
    <property type="protein sequence ID" value="ESK53000.1"/>
    <property type="molecule type" value="Genomic_DNA"/>
</dbReference>
<protein>
    <recommendedName>
        <fullName evidence="4">Transmembrane protein</fullName>
    </recommendedName>
</protein>
<keyword evidence="1" id="KW-0472">Membrane</keyword>
<gene>
    <name evidence="2" type="ORF">P255_00106</name>
</gene>
<sequence length="131" mass="15195">MYVEAELQSKRNLTLLLYVLYGFAIFSAGVLAVVALIVNYVKRDAMQGTIYASHFTWQIRTVWWYLFWNVIGVLPFGYLFFSFDQPNVFLGTLLTAFIFWGAVATVSWIWIVYRVIRGVIALNDEQPMYAD</sequence>
<keyword evidence="3" id="KW-1185">Reference proteome</keyword>
<dbReference type="STRING" id="396323.VH98_05655"/>
<name>V2UWG0_9GAMM</name>
<evidence type="ECO:0008006" key="4">
    <source>
        <dbReference type="Google" id="ProtNLM"/>
    </source>
</evidence>
<dbReference type="OrthoDB" id="5405464at2"/>
<feature type="transmembrane region" description="Helical" evidence="1">
    <location>
        <begin position="15"/>
        <end position="41"/>
    </location>
</feature>